<dbReference type="NCBIfam" id="TIGR00530">
    <property type="entry name" value="AGP_acyltrn"/>
    <property type="match status" value="1"/>
</dbReference>
<evidence type="ECO:0000256" key="1">
    <source>
        <dbReference type="ARBA" id="ARBA00005189"/>
    </source>
</evidence>
<comment type="domain">
    <text evidence="7">The HXXXXD motif is essential for acyltransferase activity and may constitute the binding site for the phosphate moiety of the glycerol-3-phosphate.</text>
</comment>
<evidence type="ECO:0000313" key="10">
    <source>
        <dbReference type="Proteomes" id="UP000194154"/>
    </source>
</evidence>
<dbReference type="GeneID" id="35295386"/>
<dbReference type="OrthoDB" id="9803035at2"/>
<dbReference type="PANTHER" id="PTHR10434">
    <property type="entry name" value="1-ACYL-SN-GLYCEROL-3-PHOSPHATE ACYLTRANSFERASE"/>
    <property type="match status" value="1"/>
</dbReference>
<keyword evidence="3 7" id="KW-0444">Lipid biosynthesis</keyword>
<evidence type="ECO:0000256" key="2">
    <source>
        <dbReference type="ARBA" id="ARBA00008655"/>
    </source>
</evidence>
<name>A0A1W7ABW2_9STAP</name>
<dbReference type="AlphaFoldDB" id="A0A1W7ABW2"/>
<keyword evidence="7" id="KW-1208">Phospholipid metabolism</keyword>
<protein>
    <recommendedName>
        <fullName evidence="7">1-acyl-sn-glycerol-3-phosphate acyltransferase</fullName>
        <ecNumber evidence="7">2.3.1.51</ecNumber>
    </recommendedName>
</protein>
<sequence length="242" mass="27085">MIRMIKTVSVIIGYAAFITPQFNRIEKRLLEQDDVYKRDKLAFIEPKKWAHAILKTAGVTVQVNQVQPLPEKSVLFVSNHEGNFDIPVLIHAIDKPFGFVSKVEVKKIPFLDKWMTLMNCIYLDRTDRRSSLQMIKDGIASLKAGHSVLIFPEGTRSKGNGIGDFKAGSLKLAKSAQVPIIPVAIKGTSNIMEKYHSRKMVPGTVQVTILPEISPDIFNDHSLQEAADYIRSLIATEINKEG</sequence>
<evidence type="ECO:0000259" key="8">
    <source>
        <dbReference type="SMART" id="SM00563"/>
    </source>
</evidence>
<keyword evidence="5 7" id="KW-0443">Lipid metabolism</keyword>
<keyword evidence="4 7" id="KW-0808">Transferase</keyword>
<comment type="similarity">
    <text evidence="2 7">Belongs to the 1-acyl-sn-glycerol-3-phosphate acyltransferase family.</text>
</comment>
<dbReference type="GO" id="GO:0003841">
    <property type="term" value="F:1-acylglycerol-3-phosphate O-acyltransferase activity"/>
    <property type="evidence" value="ECO:0007669"/>
    <property type="project" value="UniProtKB-UniRule"/>
</dbReference>
<dbReference type="RefSeq" id="WP_086042543.1">
    <property type="nucleotide sequence ID" value="NZ_CBCRZA010000002.1"/>
</dbReference>
<dbReference type="CDD" id="cd07989">
    <property type="entry name" value="LPLAT_AGPAT-like"/>
    <property type="match status" value="1"/>
</dbReference>
<evidence type="ECO:0000256" key="6">
    <source>
        <dbReference type="ARBA" id="ARBA00023315"/>
    </source>
</evidence>
<dbReference type="STRING" id="1855823.MCCS_12610"/>
<keyword evidence="6 7" id="KW-0012">Acyltransferase</keyword>
<evidence type="ECO:0000256" key="5">
    <source>
        <dbReference type="ARBA" id="ARBA00023098"/>
    </source>
</evidence>
<accession>A0A1W7ABW2</accession>
<dbReference type="PANTHER" id="PTHR10434:SF64">
    <property type="entry name" value="1-ACYL-SN-GLYCEROL-3-PHOSPHATE ACYLTRANSFERASE-RELATED"/>
    <property type="match status" value="1"/>
</dbReference>
<proteinExistence type="inferred from homology"/>
<gene>
    <name evidence="9" type="primary">plsC_1</name>
    <name evidence="9" type="ORF">MCCS_12610</name>
</gene>
<dbReference type="InterPro" id="IPR004552">
    <property type="entry name" value="AGP_acyltrans"/>
</dbReference>
<comment type="catalytic activity">
    <reaction evidence="7">
        <text>a 1-acyl-sn-glycero-3-phosphate + an acyl-CoA = a 1,2-diacyl-sn-glycero-3-phosphate + CoA</text>
        <dbReference type="Rhea" id="RHEA:19709"/>
        <dbReference type="ChEBI" id="CHEBI:57287"/>
        <dbReference type="ChEBI" id="CHEBI:57970"/>
        <dbReference type="ChEBI" id="CHEBI:58342"/>
        <dbReference type="ChEBI" id="CHEBI:58608"/>
        <dbReference type="EC" id="2.3.1.51"/>
    </reaction>
</comment>
<dbReference type="InterPro" id="IPR002123">
    <property type="entry name" value="Plipid/glycerol_acylTrfase"/>
</dbReference>
<evidence type="ECO:0000256" key="7">
    <source>
        <dbReference type="RuleBase" id="RU361267"/>
    </source>
</evidence>
<dbReference type="GO" id="GO:0016020">
    <property type="term" value="C:membrane"/>
    <property type="evidence" value="ECO:0007669"/>
    <property type="project" value="InterPro"/>
</dbReference>
<dbReference type="SMART" id="SM00563">
    <property type="entry name" value="PlsC"/>
    <property type="match status" value="1"/>
</dbReference>
<dbReference type="Pfam" id="PF01553">
    <property type="entry name" value="Acyltransferase"/>
    <property type="match status" value="1"/>
</dbReference>
<evidence type="ECO:0000313" key="9">
    <source>
        <dbReference type="EMBL" id="ARQ06906.1"/>
    </source>
</evidence>
<dbReference type="SUPFAM" id="SSF69593">
    <property type="entry name" value="Glycerol-3-phosphate (1)-acyltransferase"/>
    <property type="match status" value="1"/>
</dbReference>
<dbReference type="Proteomes" id="UP000194154">
    <property type="component" value="Chromosome"/>
</dbReference>
<evidence type="ECO:0000256" key="3">
    <source>
        <dbReference type="ARBA" id="ARBA00022516"/>
    </source>
</evidence>
<dbReference type="KEGG" id="mcak:MCCS_12610"/>
<dbReference type="GO" id="GO:0006654">
    <property type="term" value="P:phosphatidic acid biosynthetic process"/>
    <property type="evidence" value="ECO:0007669"/>
    <property type="project" value="TreeGrafter"/>
</dbReference>
<dbReference type="EMBL" id="CP021059">
    <property type="protein sequence ID" value="ARQ06906.1"/>
    <property type="molecule type" value="Genomic_DNA"/>
</dbReference>
<keyword evidence="10" id="KW-1185">Reference proteome</keyword>
<dbReference type="EC" id="2.3.1.51" evidence="7"/>
<reference evidence="9 10" key="1">
    <citation type="journal article" date="2017" name="Int. J. Syst. Evol. Microbiol.">
        <title>Macrococcus canis sp. nov., a skin bacterium associated with infections in dogs.</title>
        <authorList>
            <person name="Gobeli Brawand S."/>
            <person name="Cotting K."/>
            <person name="Gomez-Sanz E."/>
            <person name="Collaud A."/>
            <person name="Thomann A."/>
            <person name="Brodard I."/>
            <person name="Rodriguez-Campos S."/>
            <person name="Strauss C."/>
            <person name="Perreten V."/>
        </authorList>
    </citation>
    <scope>NUCLEOTIDE SEQUENCE [LARGE SCALE GENOMIC DNA]</scope>
    <source>
        <strain evidence="9 10">KM45013</strain>
    </source>
</reference>
<keyword evidence="7" id="KW-0594">Phospholipid biosynthesis</keyword>
<organism evidence="9 10">
    <name type="scientific">Macrococcoides canis</name>
    <dbReference type="NCBI Taxonomy" id="1855823"/>
    <lineage>
        <taxon>Bacteria</taxon>
        <taxon>Bacillati</taxon>
        <taxon>Bacillota</taxon>
        <taxon>Bacilli</taxon>
        <taxon>Bacillales</taxon>
        <taxon>Staphylococcaceae</taxon>
        <taxon>Macrococcoides</taxon>
    </lineage>
</organism>
<comment type="pathway">
    <text evidence="1">Lipid metabolism.</text>
</comment>
<evidence type="ECO:0000256" key="4">
    <source>
        <dbReference type="ARBA" id="ARBA00022679"/>
    </source>
</evidence>
<feature type="domain" description="Phospholipid/glycerol acyltransferase" evidence="8">
    <location>
        <begin position="74"/>
        <end position="188"/>
    </location>
</feature>